<organism evidence="3 4">
    <name type="scientific">Bacillus thuringiensis</name>
    <dbReference type="NCBI Taxonomy" id="1428"/>
    <lineage>
        <taxon>Bacteria</taxon>
        <taxon>Bacillati</taxon>
        <taxon>Bacillota</taxon>
        <taxon>Bacilli</taxon>
        <taxon>Bacillales</taxon>
        <taxon>Bacillaceae</taxon>
        <taxon>Bacillus</taxon>
        <taxon>Bacillus cereus group</taxon>
    </lineage>
</organism>
<reference evidence="3 4" key="1">
    <citation type="submission" date="2017-09" db="EMBL/GenBank/DDBJ databases">
        <title>Large-scale bioinformatics analysis of Bacillus genomes uncovers conserved roles of natural products in bacterial physiology.</title>
        <authorList>
            <consortium name="Agbiome Team Llc"/>
            <person name="Bleich R.M."/>
            <person name="Kirk G.J."/>
            <person name="Santa Maria K.C."/>
            <person name="Allen S.E."/>
            <person name="Farag S."/>
            <person name="Shank E.A."/>
            <person name="Bowers A."/>
        </authorList>
    </citation>
    <scope>NUCLEOTIDE SEQUENCE [LARGE SCALE GENOMIC DNA]</scope>
    <source>
        <strain evidence="3 4">AFS015413</strain>
    </source>
</reference>
<proteinExistence type="predicted"/>
<evidence type="ECO:0000313" key="4">
    <source>
        <dbReference type="Proteomes" id="UP000220397"/>
    </source>
</evidence>
<dbReference type="RefSeq" id="WP_098369087.1">
    <property type="nucleotide sequence ID" value="NZ_JARSYC010000047.1"/>
</dbReference>
<evidence type="ECO:0000313" key="3">
    <source>
        <dbReference type="EMBL" id="PFB02262.1"/>
    </source>
</evidence>
<feature type="coiled-coil region" evidence="1">
    <location>
        <begin position="4"/>
        <end position="40"/>
    </location>
</feature>
<name>A0A9X6Z3J7_BACTU</name>
<evidence type="ECO:0000256" key="2">
    <source>
        <dbReference type="SAM" id="MobiDB-lite"/>
    </source>
</evidence>
<dbReference type="AlphaFoldDB" id="A0A9X6Z3J7"/>
<dbReference type="EMBL" id="NTUS01000058">
    <property type="protein sequence ID" value="PFB02262.1"/>
    <property type="molecule type" value="Genomic_DNA"/>
</dbReference>
<protein>
    <submittedName>
        <fullName evidence="3">Uncharacterized protein</fullName>
    </submittedName>
</protein>
<dbReference type="Proteomes" id="UP000220397">
    <property type="component" value="Unassembled WGS sequence"/>
</dbReference>
<gene>
    <name evidence="3" type="ORF">CN398_17565</name>
</gene>
<keyword evidence="1" id="KW-0175">Coiled coil</keyword>
<comment type="caution">
    <text evidence="3">The sequence shown here is derived from an EMBL/GenBank/DDBJ whole genome shotgun (WGS) entry which is preliminary data.</text>
</comment>
<accession>A0A9X6Z3J7</accession>
<feature type="compositionally biased region" description="Polar residues" evidence="2">
    <location>
        <begin position="204"/>
        <end position="219"/>
    </location>
</feature>
<feature type="region of interest" description="Disordered" evidence="2">
    <location>
        <begin position="202"/>
        <end position="226"/>
    </location>
</feature>
<evidence type="ECO:0000256" key="1">
    <source>
        <dbReference type="SAM" id="Coils"/>
    </source>
</evidence>
<sequence length="226" mass="25217">MTTIEEMKKEMAELRKSIQQDKSQRKLQAINDKIAKAEAKEKSNGLAEKERKEKAQAEAMARAFDNGYKYENVPTGNINNKVTETVSPELVSLYKQRDELAALSNESIADVLGDLNEHEQAMHDMANKQVERTTVANGSATVDFTPVQAPPVDYTSLAIEKEFSPGAKPRDLFEKQAGMTFERYTQIATSDEVQRASAFVRPTATKQAQNDENMSTGAYNTGRIEF</sequence>